<name>A0A2N3XVY8_SACSN</name>
<evidence type="ECO:0000313" key="1">
    <source>
        <dbReference type="EMBL" id="PKW14848.1"/>
    </source>
</evidence>
<sequence length="202" mass="22276">MATSTPLDRQNLGFAEAPEPITEPITKFGGQPVWLADPTWPLSASTGRPMRFIGQIRLPGEEVRLGYLFMTEDDPGAFVDGTYDPAGGENAFFAQPGEPADFYQVASIRRGPTFGLDHRAELTPHDPDAATDDDNDLLRSHLWGEPGWLQGEEWPDEPGTWRFVAQLDSADEPFDMNLGDAGVAYAFLDEKTGQGRFLWQCG</sequence>
<protein>
    <recommendedName>
        <fullName evidence="3">DUF1963 domain-containing protein</fullName>
    </recommendedName>
</protein>
<reference evidence="1" key="1">
    <citation type="submission" date="2017-12" db="EMBL/GenBank/DDBJ databases">
        <title>Sequencing the genomes of 1000 Actinobacteria strains.</title>
        <authorList>
            <person name="Klenk H.-P."/>
        </authorList>
    </citation>
    <scope>NUCLEOTIDE SEQUENCE [LARGE SCALE GENOMIC DNA]</scope>
    <source>
        <strain evidence="1">DSM 44228</strain>
    </source>
</reference>
<dbReference type="Gene3D" id="2.30.320.10">
    <property type="entry name" value="YwqG-like"/>
    <property type="match status" value="2"/>
</dbReference>
<organism evidence="1 2">
    <name type="scientific">Saccharopolyspora spinosa</name>
    <dbReference type="NCBI Taxonomy" id="60894"/>
    <lineage>
        <taxon>Bacteria</taxon>
        <taxon>Bacillati</taxon>
        <taxon>Actinomycetota</taxon>
        <taxon>Actinomycetes</taxon>
        <taxon>Pseudonocardiales</taxon>
        <taxon>Pseudonocardiaceae</taxon>
        <taxon>Saccharopolyspora</taxon>
    </lineage>
</organism>
<proteinExistence type="predicted"/>
<keyword evidence="2" id="KW-1185">Reference proteome</keyword>
<evidence type="ECO:0008006" key="3">
    <source>
        <dbReference type="Google" id="ProtNLM"/>
    </source>
</evidence>
<dbReference type="AlphaFoldDB" id="A0A2N3XVY8"/>
<dbReference type="InterPro" id="IPR035948">
    <property type="entry name" value="YwqG-like_sf"/>
</dbReference>
<dbReference type="STRING" id="994479.GCA_000194155_02941"/>
<dbReference type="RefSeq" id="WP_010695820.1">
    <property type="nucleotide sequence ID" value="NZ_CP061007.1"/>
</dbReference>
<comment type="caution">
    <text evidence="1">The sequence shown here is derived from an EMBL/GenBank/DDBJ whole genome shotgun (WGS) entry which is preliminary data.</text>
</comment>
<gene>
    <name evidence="1" type="ORF">A8926_2501</name>
</gene>
<dbReference type="OrthoDB" id="253985at2"/>
<accession>A0A2N3XVY8</accession>
<evidence type="ECO:0000313" key="2">
    <source>
        <dbReference type="Proteomes" id="UP000233786"/>
    </source>
</evidence>
<dbReference type="SUPFAM" id="SSF103032">
    <property type="entry name" value="Hypothetical protein YwqG"/>
    <property type="match status" value="1"/>
</dbReference>
<dbReference type="EMBL" id="PJNB01000001">
    <property type="protein sequence ID" value="PKW14848.1"/>
    <property type="molecule type" value="Genomic_DNA"/>
</dbReference>
<dbReference type="Proteomes" id="UP000233786">
    <property type="component" value="Unassembled WGS sequence"/>
</dbReference>